<comment type="subunit">
    <text evidence="1">Monomer.</text>
</comment>
<dbReference type="InterPro" id="IPR028154">
    <property type="entry name" value="AMP-dep_Lig_C"/>
</dbReference>
<dbReference type="Gene3D" id="3.30.300.30">
    <property type="match status" value="1"/>
</dbReference>
<dbReference type="EC" id="6.2.1.30" evidence="6 9"/>
<dbReference type="FunFam" id="3.40.50.12780:FF:000016">
    <property type="entry name" value="Phenylacetate-coenzyme A ligase"/>
    <property type="match status" value="1"/>
</dbReference>
<dbReference type="STRING" id="1236220.SAMN04488112_107193"/>
<dbReference type="Gene3D" id="3.40.50.12780">
    <property type="entry name" value="N-terminal domain of ligase-like"/>
    <property type="match status" value="1"/>
</dbReference>
<evidence type="ECO:0000256" key="6">
    <source>
        <dbReference type="ARBA" id="ARBA00066629"/>
    </source>
</evidence>
<dbReference type="InterPro" id="IPR045851">
    <property type="entry name" value="AMP-bd_C_sf"/>
</dbReference>
<dbReference type="GO" id="GO:0000166">
    <property type="term" value="F:nucleotide binding"/>
    <property type="evidence" value="ECO:0007669"/>
    <property type="project" value="UniProtKB-KW"/>
</dbReference>
<evidence type="ECO:0000256" key="7">
    <source>
        <dbReference type="ARBA" id="ARBA00068695"/>
    </source>
</evidence>
<comment type="pathway">
    <text evidence="4 9">Aromatic compound metabolism; phenylacetate degradation.</text>
</comment>
<proteinExistence type="inferred from homology"/>
<dbReference type="PANTHER" id="PTHR43845">
    <property type="entry name" value="BLR5969 PROTEIN"/>
    <property type="match status" value="1"/>
</dbReference>
<evidence type="ECO:0000256" key="3">
    <source>
        <dbReference type="ARBA" id="ARBA00022741"/>
    </source>
</evidence>
<dbReference type="EMBL" id="FMZA01000007">
    <property type="protein sequence ID" value="SDC41618.1"/>
    <property type="molecule type" value="Genomic_DNA"/>
</dbReference>
<reference evidence="12 13" key="1">
    <citation type="submission" date="2016-10" db="EMBL/GenBank/DDBJ databases">
        <authorList>
            <person name="de Groot N.N."/>
        </authorList>
    </citation>
    <scope>NUCLEOTIDE SEQUENCE [LARGE SCALE GENOMIC DNA]</scope>
    <source>
        <strain evidence="12 13">DSM 45514</strain>
    </source>
</reference>
<evidence type="ECO:0000256" key="4">
    <source>
        <dbReference type="ARBA" id="ARBA00060591"/>
    </source>
</evidence>
<dbReference type="CDD" id="cd05913">
    <property type="entry name" value="PaaK"/>
    <property type="match status" value="1"/>
</dbReference>
<comment type="similarity">
    <text evidence="5 9">Belongs to the phenylacetyl-CoA ligase family.</text>
</comment>
<feature type="domain" description="AMP-dependent ligase C-terminal" evidence="11">
    <location>
        <begin position="335"/>
        <end position="435"/>
    </location>
</feature>
<feature type="domain" description="AMP-dependent synthetase/ligase" evidence="10">
    <location>
        <begin position="90"/>
        <end position="285"/>
    </location>
</feature>
<dbReference type="InterPro" id="IPR042099">
    <property type="entry name" value="ANL_N_sf"/>
</dbReference>
<keyword evidence="3 9" id="KW-0547">Nucleotide-binding</keyword>
<organism evidence="12 13">
    <name type="scientific">Melghirimyces thermohalophilus</name>
    <dbReference type="NCBI Taxonomy" id="1236220"/>
    <lineage>
        <taxon>Bacteria</taxon>
        <taxon>Bacillati</taxon>
        <taxon>Bacillota</taxon>
        <taxon>Bacilli</taxon>
        <taxon>Bacillales</taxon>
        <taxon>Thermoactinomycetaceae</taxon>
        <taxon>Melghirimyces</taxon>
    </lineage>
</organism>
<dbReference type="OrthoDB" id="580775at2"/>
<dbReference type="UniPathway" id="UPA00930"/>
<dbReference type="Pfam" id="PF00501">
    <property type="entry name" value="AMP-binding"/>
    <property type="match status" value="1"/>
</dbReference>
<evidence type="ECO:0000256" key="5">
    <source>
        <dbReference type="ARBA" id="ARBA00061566"/>
    </source>
</evidence>
<comment type="function">
    <text evidence="9">Catalyzes the activation of phenylacetic acid (PA) to phenylacetyl-CoA (PA-CoA).</text>
</comment>
<name>A0A1G6LED2_9BACL</name>
<comment type="catalytic activity">
    <reaction evidence="9">
        <text>2-phenylacetate + ATP + CoA = phenylacetyl-CoA + AMP + diphosphate</text>
        <dbReference type="Rhea" id="RHEA:20956"/>
        <dbReference type="ChEBI" id="CHEBI:18401"/>
        <dbReference type="ChEBI" id="CHEBI:30616"/>
        <dbReference type="ChEBI" id="CHEBI:33019"/>
        <dbReference type="ChEBI" id="CHEBI:57287"/>
        <dbReference type="ChEBI" id="CHEBI:57390"/>
        <dbReference type="ChEBI" id="CHEBI:456215"/>
        <dbReference type="EC" id="6.2.1.30"/>
    </reaction>
</comment>
<dbReference type="PANTHER" id="PTHR43845:SF1">
    <property type="entry name" value="BLR5969 PROTEIN"/>
    <property type="match status" value="1"/>
</dbReference>
<evidence type="ECO:0000256" key="2">
    <source>
        <dbReference type="ARBA" id="ARBA00022598"/>
    </source>
</evidence>
<evidence type="ECO:0000256" key="9">
    <source>
        <dbReference type="PIRNR" id="PIRNR006444"/>
    </source>
</evidence>
<evidence type="ECO:0000313" key="12">
    <source>
        <dbReference type="EMBL" id="SDC41618.1"/>
    </source>
</evidence>
<evidence type="ECO:0000256" key="1">
    <source>
        <dbReference type="ARBA" id="ARBA00011245"/>
    </source>
</evidence>
<sequence length="442" mass="49538">MLFQPDLETMARPELEQLQLTRLQQTVERVYNLVPFYRRKLNEAGVRPENLKSLKDLHHLPFTCKGDLRNHYPFGLLAVELEEVSRIHGSSGTRGKPTVVGYTHRDIQHWAEVCARALVTAGGRPGDIFHNAYGYGLFTGGLGLHYGAERMGAALVPVSGGNRSRQATLIQDFRPRGIGGTPSFILSLAETLEERGEDPRATSLEYGVLGAEPWSDQMRQTLEEKWGIDALDIYGLSEVIGPGVAMECHQAKEGLHIAEDHFLPEVVDPKTGEPLPDGEFGELVFTSLTKEAFPILRYRTGDIAALMRETCRCGRTHTRMSRVKGRIDDMLIIRGVNVFPSEVEAALLEEEEVSPHYQLIVTREGSLDRLTLEVEVDGDHLDGRLEMDQPYWGQLCNRLQSRLKDVLGVTTGVQLREPRSIPRSEGKAVRVIDQRKEAQTRK</sequence>
<evidence type="ECO:0000259" key="11">
    <source>
        <dbReference type="Pfam" id="PF14535"/>
    </source>
</evidence>
<keyword evidence="2 9" id="KW-0436">Ligase</keyword>
<evidence type="ECO:0000313" key="13">
    <source>
        <dbReference type="Proteomes" id="UP000199387"/>
    </source>
</evidence>
<dbReference type="InterPro" id="IPR011880">
    <property type="entry name" value="PA_CoA_ligase"/>
</dbReference>
<dbReference type="PIRSF" id="PIRSF006444">
    <property type="entry name" value="PaaK"/>
    <property type="match status" value="1"/>
</dbReference>
<accession>A0A1G6LED2</accession>
<keyword evidence="13" id="KW-1185">Reference proteome</keyword>
<dbReference type="AlphaFoldDB" id="A0A1G6LED2"/>
<dbReference type="GO" id="GO:0047475">
    <property type="term" value="F:phenylacetate-CoA ligase activity"/>
    <property type="evidence" value="ECO:0007669"/>
    <property type="project" value="UniProtKB-EC"/>
</dbReference>
<evidence type="ECO:0000259" key="10">
    <source>
        <dbReference type="Pfam" id="PF00501"/>
    </source>
</evidence>
<dbReference type="SUPFAM" id="SSF56801">
    <property type="entry name" value="Acetyl-CoA synthetase-like"/>
    <property type="match status" value="1"/>
</dbReference>
<protein>
    <recommendedName>
        <fullName evidence="7 9">Phenylacetate-coenzyme A ligase</fullName>
        <ecNumber evidence="6 9">6.2.1.30</ecNumber>
    </recommendedName>
    <alternativeName>
        <fullName evidence="8 9">Phenylacetyl-CoA ligase</fullName>
    </alternativeName>
</protein>
<dbReference type="GO" id="GO:0010124">
    <property type="term" value="P:phenylacetate catabolic process"/>
    <property type="evidence" value="ECO:0007669"/>
    <property type="project" value="UniProtKB-UniRule"/>
</dbReference>
<dbReference type="RefSeq" id="WP_091568247.1">
    <property type="nucleotide sequence ID" value="NZ_FMZA01000007.1"/>
</dbReference>
<gene>
    <name evidence="12" type="ORF">SAMN04488112_107193</name>
</gene>
<dbReference type="Pfam" id="PF14535">
    <property type="entry name" value="AMP-binding_C_2"/>
    <property type="match status" value="1"/>
</dbReference>
<evidence type="ECO:0000256" key="8">
    <source>
        <dbReference type="ARBA" id="ARBA00075111"/>
    </source>
</evidence>
<dbReference type="Proteomes" id="UP000199387">
    <property type="component" value="Unassembled WGS sequence"/>
</dbReference>
<dbReference type="InterPro" id="IPR000873">
    <property type="entry name" value="AMP-dep_synth/lig_dom"/>
</dbReference>